<dbReference type="Proteomes" id="UP001596305">
    <property type="component" value="Unassembled WGS sequence"/>
</dbReference>
<protein>
    <submittedName>
        <fullName evidence="1">Uncharacterized protein</fullName>
    </submittedName>
</protein>
<comment type="caution">
    <text evidence="1">The sequence shown here is derived from an EMBL/GenBank/DDBJ whole genome shotgun (WGS) entry which is preliminary data.</text>
</comment>
<reference evidence="2" key="1">
    <citation type="journal article" date="2019" name="Int. J. Syst. Evol. Microbiol.">
        <title>The Global Catalogue of Microorganisms (GCM) 10K type strain sequencing project: providing services to taxonomists for standard genome sequencing and annotation.</title>
        <authorList>
            <consortium name="The Broad Institute Genomics Platform"/>
            <consortium name="The Broad Institute Genome Sequencing Center for Infectious Disease"/>
            <person name="Wu L."/>
            <person name="Ma J."/>
        </authorList>
    </citation>
    <scope>NUCLEOTIDE SEQUENCE [LARGE SCALE GENOMIC DNA]</scope>
    <source>
        <strain evidence="2">CCUG 47105</strain>
    </source>
</reference>
<accession>A0ABW1X6V2</accession>
<organism evidence="1 2">
    <name type="scientific">Oerskovia paurometabola</name>
    <dbReference type="NCBI Taxonomy" id="162170"/>
    <lineage>
        <taxon>Bacteria</taxon>
        <taxon>Bacillati</taxon>
        <taxon>Actinomycetota</taxon>
        <taxon>Actinomycetes</taxon>
        <taxon>Micrococcales</taxon>
        <taxon>Cellulomonadaceae</taxon>
        <taxon>Oerskovia</taxon>
    </lineage>
</organism>
<dbReference type="EMBL" id="JBHSTM010000001">
    <property type="protein sequence ID" value="MFC6423283.1"/>
    <property type="molecule type" value="Genomic_DNA"/>
</dbReference>
<dbReference type="RefSeq" id="WP_204809752.1">
    <property type="nucleotide sequence ID" value="NZ_BAAAIY010000004.1"/>
</dbReference>
<proteinExistence type="predicted"/>
<name>A0ABW1X6V2_9CELL</name>
<gene>
    <name evidence="1" type="ORF">ACFP71_00490</name>
</gene>
<keyword evidence="2" id="KW-1185">Reference proteome</keyword>
<evidence type="ECO:0000313" key="1">
    <source>
        <dbReference type="EMBL" id="MFC6423283.1"/>
    </source>
</evidence>
<sequence length="101" mass="11266">MFDYIWDGAGRVRSDLDAPKLVSVEFSPVYLVEYSADIRSLELGEDQSLSPGATEISQIQQSNPSSNARLAVDVEWDWGGRFVHVEFDSLSISPWTEPQSS</sequence>
<evidence type="ECO:0000313" key="2">
    <source>
        <dbReference type="Proteomes" id="UP001596305"/>
    </source>
</evidence>